<evidence type="ECO:0000256" key="4">
    <source>
        <dbReference type="ARBA" id="ARBA00013202"/>
    </source>
</evidence>
<dbReference type="SUPFAM" id="SSF52518">
    <property type="entry name" value="Thiamin diphosphate-binding fold (THDP-binding)"/>
    <property type="match status" value="2"/>
</dbReference>
<dbReference type="EMBL" id="JAVRRD010000002">
    <property type="protein sequence ID" value="KAK5062834.1"/>
    <property type="molecule type" value="Genomic_DNA"/>
</dbReference>
<evidence type="ECO:0000256" key="8">
    <source>
        <dbReference type="ARBA" id="ARBA00022842"/>
    </source>
</evidence>
<dbReference type="GO" id="GO:0005634">
    <property type="term" value="C:nucleus"/>
    <property type="evidence" value="ECO:0007669"/>
    <property type="project" value="TreeGrafter"/>
</dbReference>
<dbReference type="PIRSF" id="PIRSF036565">
    <property type="entry name" value="Pyruvt_ip_decrb"/>
    <property type="match status" value="1"/>
</dbReference>
<evidence type="ECO:0000256" key="7">
    <source>
        <dbReference type="ARBA" id="ARBA00022793"/>
    </source>
</evidence>
<dbReference type="CDD" id="cd02005">
    <property type="entry name" value="TPP_PDC_IPDC"/>
    <property type="match status" value="1"/>
</dbReference>
<dbReference type="InterPro" id="IPR012110">
    <property type="entry name" value="PDC/IPDC-like"/>
</dbReference>
<evidence type="ECO:0000259" key="15">
    <source>
        <dbReference type="Pfam" id="PF02776"/>
    </source>
</evidence>
<keyword evidence="10" id="KW-0456">Lyase</keyword>
<dbReference type="CDD" id="cd07038">
    <property type="entry name" value="TPP_PYR_PDC_IPDC_like"/>
    <property type="match status" value="1"/>
</dbReference>
<feature type="binding site" evidence="11">
    <location>
        <position position="450"/>
    </location>
    <ligand>
        <name>Mg(2+)</name>
        <dbReference type="ChEBI" id="CHEBI:18420"/>
    </ligand>
</feature>
<dbReference type="GO" id="GO:0004737">
    <property type="term" value="F:pyruvate decarboxylase activity"/>
    <property type="evidence" value="ECO:0007669"/>
    <property type="project" value="UniProtKB-EC"/>
</dbReference>
<comment type="cofactor">
    <cofactor evidence="2">
        <name>thiamine diphosphate</name>
        <dbReference type="ChEBI" id="CHEBI:58937"/>
    </cofactor>
</comment>
<sequence length="573" mass="63169">MSSTVTLAHYLFTRLRQLGIESVHGVPGDYNLVSLDHLKPAGLNWVGDANELNAGYAADGYAQMKGIGALMTTFGVGELSALNAIAGSYAEYVPVVHIVGSPSTTAQHERMLLHHTLGDGDYKVFANIYKQVTVAQANLHNTETATSEIDRVLRTAWLKSRPVYIELPSDMVTKEVPAESLNQPLDITFPENNQAVEIAVAENILSRLYSAKRPVLLVDGCVIRHHLKAEATEFVLKTSLPIFTTPMGKGTIDECLPNFGGLYAGSGSYDNVRELVESSDMVLSLGLMKSDINTMRFSYNLPAHNAVDLSMEFLTIEGQRCDIHMYGLLKRLTNLLDTSKLVRPAQELVYDVHRTASANLPPAASYPDTTITHAYLWQQLSKWLQPNDMLCTEIGSSYLGVWDTQFPANVFAISQTLWGSIGYTLPAAQGVALAARELGRPGRVILFEGDGSLQLTAQAIGTMLKLNLDIIIFLVNNDGYTVERWVHGMEESYNDIPAWRYSLLPETMGARLGKGGNARTMQVRTRGEIEALWTTEEFNKVKGMQFVEVFMPKLDAPVPLKMFCTSAEKNNAE</sequence>
<evidence type="ECO:0000313" key="16">
    <source>
        <dbReference type="EMBL" id="KAK5062834.1"/>
    </source>
</evidence>
<feature type="binding site" evidence="11">
    <location>
        <position position="479"/>
    </location>
    <ligand>
        <name>Mg(2+)</name>
        <dbReference type="ChEBI" id="CHEBI:18420"/>
    </ligand>
</feature>
<reference evidence="16 17" key="1">
    <citation type="submission" date="2023-08" db="EMBL/GenBank/DDBJ databases">
        <title>Black Yeasts Isolated from many extreme environments.</title>
        <authorList>
            <person name="Coleine C."/>
            <person name="Stajich J.E."/>
            <person name="Selbmann L."/>
        </authorList>
    </citation>
    <scope>NUCLEOTIDE SEQUENCE [LARGE SCALE GENOMIC DNA]</scope>
    <source>
        <strain evidence="16 17">CCFEE 5792</strain>
    </source>
</reference>
<evidence type="ECO:0000256" key="9">
    <source>
        <dbReference type="ARBA" id="ARBA00023052"/>
    </source>
</evidence>
<keyword evidence="6 11" id="KW-0479">Metal-binding</keyword>
<comment type="caution">
    <text evidence="16">The sequence shown here is derived from an EMBL/GenBank/DDBJ whole genome shotgun (WGS) entry which is preliminary data.</text>
</comment>
<feature type="binding site" evidence="11">
    <location>
        <position position="477"/>
    </location>
    <ligand>
        <name>Mg(2+)</name>
        <dbReference type="ChEBI" id="CHEBI:18420"/>
    </ligand>
</feature>
<comment type="similarity">
    <text evidence="3 12">Belongs to the TPP enzyme family.</text>
</comment>
<dbReference type="GO" id="GO:0005829">
    <property type="term" value="C:cytosol"/>
    <property type="evidence" value="ECO:0007669"/>
    <property type="project" value="TreeGrafter"/>
</dbReference>
<gene>
    <name evidence="16" type="ORF">LTR84_004909</name>
</gene>
<dbReference type="InterPro" id="IPR011766">
    <property type="entry name" value="TPP_enzyme_TPP-bd"/>
</dbReference>
<dbReference type="InterPro" id="IPR012000">
    <property type="entry name" value="Thiamin_PyroP_enz_cen_dom"/>
</dbReference>
<evidence type="ECO:0000256" key="12">
    <source>
        <dbReference type="RuleBase" id="RU362132"/>
    </source>
</evidence>
<dbReference type="RefSeq" id="XP_064711106.1">
    <property type="nucleotide sequence ID" value="XM_064848482.1"/>
</dbReference>
<dbReference type="Pfam" id="PF00205">
    <property type="entry name" value="TPP_enzyme_M"/>
    <property type="match status" value="1"/>
</dbReference>
<dbReference type="EC" id="4.1.1.1" evidence="4"/>
<dbReference type="Proteomes" id="UP001358417">
    <property type="component" value="Unassembled WGS sequence"/>
</dbReference>
<keyword evidence="9 12" id="KW-0786">Thiamine pyrophosphate</keyword>
<keyword evidence="7" id="KW-0210">Decarboxylase</keyword>
<evidence type="ECO:0000259" key="14">
    <source>
        <dbReference type="Pfam" id="PF02775"/>
    </source>
</evidence>
<dbReference type="PANTHER" id="PTHR43452">
    <property type="entry name" value="PYRUVATE DECARBOXYLASE"/>
    <property type="match status" value="1"/>
</dbReference>
<dbReference type="GeneID" id="89973087"/>
<evidence type="ECO:0000256" key="2">
    <source>
        <dbReference type="ARBA" id="ARBA00001964"/>
    </source>
</evidence>
<evidence type="ECO:0000259" key="13">
    <source>
        <dbReference type="Pfam" id="PF00205"/>
    </source>
</evidence>
<dbReference type="InterPro" id="IPR047214">
    <property type="entry name" value="TPP_PDC_IPDC"/>
</dbReference>
<evidence type="ECO:0000256" key="10">
    <source>
        <dbReference type="ARBA" id="ARBA00023239"/>
    </source>
</evidence>
<evidence type="ECO:0000256" key="6">
    <source>
        <dbReference type="ARBA" id="ARBA00022723"/>
    </source>
</evidence>
<dbReference type="GO" id="GO:0000287">
    <property type="term" value="F:magnesium ion binding"/>
    <property type="evidence" value="ECO:0007669"/>
    <property type="project" value="InterPro"/>
</dbReference>
<dbReference type="Gene3D" id="3.40.50.970">
    <property type="match status" value="2"/>
</dbReference>
<dbReference type="AlphaFoldDB" id="A0AAV9NQY8"/>
<evidence type="ECO:0000256" key="5">
    <source>
        <dbReference type="ARBA" id="ARBA00014422"/>
    </source>
</evidence>
<dbReference type="FunFam" id="3.40.50.970:FF:000019">
    <property type="entry name" value="Pyruvate decarboxylase isozyme"/>
    <property type="match status" value="1"/>
</dbReference>
<dbReference type="GO" id="GO:0000949">
    <property type="term" value="P:aromatic amino acid family catabolic process to alcohol via Ehrlich pathway"/>
    <property type="evidence" value="ECO:0007669"/>
    <property type="project" value="TreeGrafter"/>
</dbReference>
<feature type="domain" description="Thiamine pyrophosphate enzyme TPP-binding" evidence="14">
    <location>
        <begin position="407"/>
        <end position="511"/>
    </location>
</feature>
<evidence type="ECO:0000256" key="3">
    <source>
        <dbReference type="ARBA" id="ARBA00007812"/>
    </source>
</evidence>
<dbReference type="Gene3D" id="3.40.50.1220">
    <property type="entry name" value="TPP-binding domain"/>
    <property type="match status" value="1"/>
</dbReference>
<dbReference type="Pfam" id="PF02776">
    <property type="entry name" value="TPP_enzyme_N"/>
    <property type="match status" value="1"/>
</dbReference>
<proteinExistence type="inferred from homology"/>
<comment type="cofactor">
    <cofactor evidence="11">
        <name>Mg(2+)</name>
        <dbReference type="ChEBI" id="CHEBI:18420"/>
    </cofactor>
    <text evidence="11">Binds 1 Mg(2+) per subunit.</text>
</comment>
<protein>
    <recommendedName>
        <fullName evidence="5">Pyruvate decarboxylase</fullName>
        <ecNumber evidence="4">4.1.1.1</ecNumber>
    </recommendedName>
</protein>
<evidence type="ECO:0000313" key="17">
    <source>
        <dbReference type="Proteomes" id="UP001358417"/>
    </source>
</evidence>
<accession>A0AAV9NQY8</accession>
<organism evidence="16 17">
    <name type="scientific">Exophiala bonariae</name>
    <dbReference type="NCBI Taxonomy" id="1690606"/>
    <lineage>
        <taxon>Eukaryota</taxon>
        <taxon>Fungi</taxon>
        <taxon>Dikarya</taxon>
        <taxon>Ascomycota</taxon>
        <taxon>Pezizomycotina</taxon>
        <taxon>Eurotiomycetes</taxon>
        <taxon>Chaetothyriomycetidae</taxon>
        <taxon>Chaetothyriales</taxon>
        <taxon>Herpotrichiellaceae</taxon>
        <taxon>Exophiala</taxon>
    </lineage>
</organism>
<dbReference type="PANTHER" id="PTHR43452:SF11">
    <property type="entry name" value="PYRUVATE DECARBOXYLASE"/>
    <property type="match status" value="1"/>
</dbReference>
<dbReference type="Pfam" id="PF02775">
    <property type="entry name" value="TPP_enzyme_C"/>
    <property type="match status" value="1"/>
</dbReference>
<evidence type="ECO:0000256" key="1">
    <source>
        <dbReference type="ARBA" id="ARBA00001041"/>
    </source>
</evidence>
<keyword evidence="8 11" id="KW-0460">Magnesium</keyword>
<dbReference type="GO" id="GO:0030976">
    <property type="term" value="F:thiamine pyrophosphate binding"/>
    <property type="evidence" value="ECO:0007669"/>
    <property type="project" value="InterPro"/>
</dbReference>
<keyword evidence="17" id="KW-1185">Reference proteome</keyword>
<evidence type="ECO:0000256" key="11">
    <source>
        <dbReference type="PIRSR" id="PIRSR036565-2"/>
    </source>
</evidence>
<dbReference type="InterPro" id="IPR047213">
    <property type="entry name" value="TPP_PYR_PDC_IPDC-like"/>
</dbReference>
<comment type="catalytic activity">
    <reaction evidence="1">
        <text>a 2-oxocarboxylate + H(+) = an aldehyde + CO2</text>
        <dbReference type="Rhea" id="RHEA:11628"/>
        <dbReference type="ChEBI" id="CHEBI:15378"/>
        <dbReference type="ChEBI" id="CHEBI:16526"/>
        <dbReference type="ChEBI" id="CHEBI:17478"/>
        <dbReference type="ChEBI" id="CHEBI:35179"/>
        <dbReference type="EC" id="4.1.1.1"/>
    </reaction>
</comment>
<dbReference type="InterPro" id="IPR029061">
    <property type="entry name" value="THDP-binding"/>
</dbReference>
<dbReference type="InterPro" id="IPR012001">
    <property type="entry name" value="Thiamin_PyroP_enz_TPP-bd_dom"/>
</dbReference>
<dbReference type="FunFam" id="3.40.50.970:FF:000024">
    <property type="entry name" value="Pyruvate decarboxylase isozyme"/>
    <property type="match status" value="1"/>
</dbReference>
<dbReference type="InterPro" id="IPR029035">
    <property type="entry name" value="DHS-like_NAD/FAD-binding_dom"/>
</dbReference>
<name>A0AAV9NQY8_9EURO</name>
<dbReference type="SUPFAM" id="SSF52467">
    <property type="entry name" value="DHS-like NAD/FAD-binding domain"/>
    <property type="match status" value="1"/>
</dbReference>
<feature type="domain" description="Thiamine pyrophosphate enzyme N-terminal TPP-binding" evidence="15">
    <location>
        <begin position="6"/>
        <end position="114"/>
    </location>
</feature>
<feature type="domain" description="Thiamine pyrophosphate enzyme central" evidence="13">
    <location>
        <begin position="202"/>
        <end position="302"/>
    </location>
</feature>